<evidence type="ECO:0000313" key="5">
    <source>
        <dbReference type="Proteomes" id="UP001166571"/>
    </source>
</evidence>
<dbReference type="SUPFAM" id="SSF52172">
    <property type="entry name" value="CheY-like"/>
    <property type="match status" value="1"/>
</dbReference>
<evidence type="ECO:0000256" key="1">
    <source>
        <dbReference type="ARBA" id="ARBA00022553"/>
    </source>
</evidence>
<comment type="caution">
    <text evidence="4">The sequence shown here is derived from an EMBL/GenBank/DDBJ whole genome shotgun (WGS) entry which is preliminary data.</text>
</comment>
<dbReference type="InterPro" id="IPR001789">
    <property type="entry name" value="Sig_transdc_resp-reg_receiver"/>
</dbReference>
<dbReference type="Pfam" id="PF00072">
    <property type="entry name" value="Response_reg"/>
    <property type="match status" value="1"/>
</dbReference>
<evidence type="ECO:0000313" key="4">
    <source>
        <dbReference type="EMBL" id="MBY4636492.1"/>
    </source>
</evidence>
<dbReference type="SMART" id="SM00448">
    <property type="entry name" value="REC"/>
    <property type="match status" value="1"/>
</dbReference>
<feature type="modified residue" description="4-aspartylphosphate" evidence="2">
    <location>
        <position position="55"/>
    </location>
</feature>
<dbReference type="InterPro" id="IPR050595">
    <property type="entry name" value="Bact_response_regulator"/>
</dbReference>
<protein>
    <submittedName>
        <fullName evidence="4">Response regulator</fullName>
    </submittedName>
</protein>
<dbReference type="InterPro" id="IPR011006">
    <property type="entry name" value="CheY-like_superfamily"/>
</dbReference>
<dbReference type="PROSITE" id="PS50110">
    <property type="entry name" value="RESPONSE_REGULATORY"/>
    <property type="match status" value="1"/>
</dbReference>
<feature type="domain" description="Response regulatory" evidence="3">
    <location>
        <begin position="6"/>
        <end position="119"/>
    </location>
</feature>
<proteinExistence type="predicted"/>
<dbReference type="PANTHER" id="PTHR44591:SF25">
    <property type="entry name" value="CHEMOTAXIS TWO-COMPONENT RESPONSE REGULATOR"/>
    <property type="match status" value="1"/>
</dbReference>
<organism evidence="4 5">
    <name type="scientific">Sphingopyxis jiangsuensis</name>
    <dbReference type="NCBI Taxonomy" id="2871171"/>
    <lineage>
        <taxon>Bacteria</taxon>
        <taxon>Pseudomonadati</taxon>
        <taxon>Pseudomonadota</taxon>
        <taxon>Alphaproteobacteria</taxon>
        <taxon>Sphingomonadales</taxon>
        <taxon>Sphingomonadaceae</taxon>
        <taxon>Sphingopyxis</taxon>
    </lineage>
</organism>
<keyword evidence="1 2" id="KW-0597">Phosphoprotein</keyword>
<dbReference type="RefSeq" id="WP_222135939.1">
    <property type="nucleotide sequence ID" value="NZ_JAILXK010000001.1"/>
</dbReference>
<keyword evidence="5" id="KW-1185">Reference proteome</keyword>
<dbReference type="Gene3D" id="3.40.50.2300">
    <property type="match status" value="1"/>
</dbReference>
<evidence type="ECO:0000256" key="2">
    <source>
        <dbReference type="PROSITE-ProRule" id="PRU00169"/>
    </source>
</evidence>
<gene>
    <name evidence="4" type="ORF">K5P26_04980</name>
</gene>
<dbReference type="EMBL" id="JAILXK010000001">
    <property type="protein sequence ID" value="MBY4636492.1"/>
    <property type="molecule type" value="Genomic_DNA"/>
</dbReference>
<dbReference type="PANTHER" id="PTHR44591">
    <property type="entry name" value="STRESS RESPONSE REGULATOR PROTEIN 1"/>
    <property type="match status" value="1"/>
</dbReference>
<name>A0ABS7MBT3_9SPHN</name>
<sequence>MPPTRSILLVDDDPALCEAIAFALETEDYSVRAYGSGEAVLGEAARLQYDCAVIDYRLPGVDGLALLARLRTRGLRCPVIIITSNPSARMRHQAENAGACLVEKPLLRDSLIDAIDALVASPGKDGP</sequence>
<dbReference type="Proteomes" id="UP001166571">
    <property type="component" value="Unassembled WGS sequence"/>
</dbReference>
<reference evidence="4" key="1">
    <citation type="submission" date="2021-08" db="EMBL/GenBank/DDBJ databases">
        <title>Sphingopyxis panaciterrulae sp. nov., isolated from the surface water of the Yellow Sea.</title>
        <authorList>
            <person name="Gao Z."/>
            <person name="Zhang D."/>
            <person name="Zhang A."/>
        </authorList>
    </citation>
    <scope>NUCLEOTIDE SEQUENCE</scope>
    <source>
        <strain evidence="4">XHP0097</strain>
    </source>
</reference>
<evidence type="ECO:0000259" key="3">
    <source>
        <dbReference type="PROSITE" id="PS50110"/>
    </source>
</evidence>
<accession>A0ABS7MBT3</accession>